<feature type="transmembrane region" description="Helical" evidence="13">
    <location>
        <begin position="99"/>
        <end position="120"/>
    </location>
</feature>
<keyword evidence="3" id="KW-0716">Sensory transduction</keyword>
<evidence type="ECO:0000256" key="8">
    <source>
        <dbReference type="ARBA" id="ARBA00023136"/>
    </source>
</evidence>
<evidence type="ECO:0000256" key="6">
    <source>
        <dbReference type="ARBA" id="ARBA00022989"/>
    </source>
</evidence>
<evidence type="ECO:0000256" key="9">
    <source>
        <dbReference type="ARBA" id="ARBA00023157"/>
    </source>
</evidence>
<feature type="transmembrane region" description="Helical" evidence="13">
    <location>
        <begin position="61"/>
        <end position="79"/>
    </location>
</feature>
<dbReference type="PRINTS" id="PR00237">
    <property type="entry name" value="GPCRRHODOPSN"/>
</dbReference>
<feature type="transmembrane region" description="Helical" evidence="13">
    <location>
        <begin position="197"/>
        <end position="221"/>
    </location>
</feature>
<organism evidence="15 16">
    <name type="scientific">Oncorhynchus mykiss</name>
    <name type="common">Rainbow trout</name>
    <name type="synonym">Salmo gairdneri</name>
    <dbReference type="NCBI Taxonomy" id="8022"/>
    <lineage>
        <taxon>Eukaryota</taxon>
        <taxon>Metazoa</taxon>
        <taxon>Chordata</taxon>
        <taxon>Craniata</taxon>
        <taxon>Vertebrata</taxon>
        <taxon>Euteleostomi</taxon>
        <taxon>Actinopterygii</taxon>
        <taxon>Neopterygii</taxon>
        <taxon>Teleostei</taxon>
        <taxon>Protacanthopterygii</taxon>
        <taxon>Salmoniformes</taxon>
        <taxon>Salmonidae</taxon>
        <taxon>Salmoninae</taxon>
        <taxon>Oncorhynchus</taxon>
    </lineage>
</organism>
<dbReference type="InterPro" id="IPR050939">
    <property type="entry name" value="Olfactory_GPCR1"/>
</dbReference>
<evidence type="ECO:0000256" key="13">
    <source>
        <dbReference type="SAM" id="Phobius"/>
    </source>
</evidence>
<keyword evidence="7" id="KW-0297">G-protein coupled receptor</keyword>
<feature type="transmembrane region" description="Helical" evidence="13">
    <location>
        <begin position="466"/>
        <end position="488"/>
    </location>
</feature>
<dbReference type="AlphaFoldDB" id="A0A060WFZ0"/>
<dbReference type="Proteomes" id="UP000193380">
    <property type="component" value="Unassembled WGS sequence"/>
</dbReference>
<dbReference type="PANTHER" id="PTHR24242">
    <property type="entry name" value="G-PROTEIN COUPLED RECEPTOR"/>
    <property type="match status" value="1"/>
</dbReference>
<evidence type="ECO:0000256" key="3">
    <source>
        <dbReference type="ARBA" id="ARBA00022606"/>
    </source>
</evidence>
<sequence>MNSTQSSPVAFFIIQGLASLGEKKMVLFIIFLLAYTVILGGNIMIIYLVRTDPKLGSPMYFFLHNLSIVDMIYTTVTIPNMLSGFLTEVKTVSVPGCFLQMYCFIHMSVTGRALLTAMAYDRYVAICNPLRYAAVMTRPVCLLLIIGAWTFGAICTFPNTSMAVQRSYCGPNVVRHCWCDPSSVRLLVCGDTQVDSIVSLSFALIALLTTGVLILTSYILIGVKIAKMGAAERLKAFSTCAAHLTVVSISYSSASFVYISYRVGNFSPEVRIIVSVLYSALTPFLNPMIYSLRNKELRVAIKRAFCRHRRLTAEPQNTQHTVCLRSYQAHWPRGMNSTQSSPVTFFIIQGLASLGEKKMVLFIIFLLAYTVILGGNIMIIYLVRTDPKLGSPMYFFLHNLSIVDMIYTTVTIPNMLSGFLTEVKTVSVPGCFLQMYCFIHMSVTGRALLTAMAYDRYVAICNPLRYAAVMTRSVCLLLIIGAWTFGAICTFPTTSMAMQRSYCGPNVVRHCWCDPSSVRLLVCGDTQVDNIVSLSSALVALLTTGVLILTSYILIGVKIAKMGATERLKAFSTCAAHLTVVSISYSSASFVYISYRVGNFSPEVRIIVSVLYSALTPFLNPMIYSLRNKELRAAIKRAFCRHRDVSPQSRKTLNTLS</sequence>
<reference evidence="15" key="2">
    <citation type="submission" date="2014-03" db="EMBL/GenBank/DDBJ databases">
        <authorList>
            <person name="Genoscope - CEA"/>
        </authorList>
    </citation>
    <scope>NUCLEOTIDE SEQUENCE</scope>
</reference>
<dbReference type="GO" id="GO:0004930">
    <property type="term" value="F:G protein-coupled receptor activity"/>
    <property type="evidence" value="ECO:0007669"/>
    <property type="project" value="UniProtKB-KW"/>
</dbReference>
<protein>
    <recommendedName>
        <fullName evidence="14">G-protein coupled receptors family 1 profile domain-containing protein</fullName>
    </recommendedName>
</protein>
<evidence type="ECO:0000256" key="7">
    <source>
        <dbReference type="ARBA" id="ARBA00023040"/>
    </source>
</evidence>
<feature type="domain" description="G-protein coupled receptors family 1 profile" evidence="14">
    <location>
        <begin position="41"/>
        <end position="290"/>
    </location>
</feature>
<evidence type="ECO:0000256" key="10">
    <source>
        <dbReference type="ARBA" id="ARBA00023170"/>
    </source>
</evidence>
<feature type="domain" description="G-protein coupled receptors family 1 profile" evidence="14">
    <location>
        <begin position="375"/>
        <end position="624"/>
    </location>
</feature>
<keyword evidence="10" id="KW-0675">Receptor</keyword>
<evidence type="ECO:0000256" key="11">
    <source>
        <dbReference type="ARBA" id="ARBA00023180"/>
    </source>
</evidence>
<dbReference type="PaxDb" id="8022-A0A060WFZ0"/>
<dbReference type="CDD" id="cd13954">
    <property type="entry name" value="7tmA_OR"/>
    <property type="match status" value="2"/>
</dbReference>
<keyword evidence="12" id="KW-0807">Transducer</keyword>
<dbReference type="InterPro" id="IPR000725">
    <property type="entry name" value="Olfact_rcpt"/>
</dbReference>
<feature type="transmembrane region" description="Helical" evidence="13">
    <location>
        <begin position="359"/>
        <end position="383"/>
    </location>
</feature>
<dbReference type="SMART" id="SM01381">
    <property type="entry name" value="7TM_GPCR_Srsx"/>
    <property type="match status" value="1"/>
</dbReference>
<feature type="transmembrane region" description="Helical" evidence="13">
    <location>
        <begin position="241"/>
        <end position="260"/>
    </location>
</feature>
<dbReference type="STRING" id="8022.A0A060WFZ0"/>
<dbReference type="Pfam" id="PF13853">
    <property type="entry name" value="7tm_4"/>
    <property type="match status" value="2"/>
</dbReference>
<gene>
    <name evidence="15" type="ORF">GSONMT00074670001</name>
</gene>
<dbReference type="EMBL" id="FR904528">
    <property type="protein sequence ID" value="CDQ66067.1"/>
    <property type="molecule type" value="Genomic_DNA"/>
</dbReference>
<keyword evidence="5" id="KW-0552">Olfaction</keyword>
<keyword evidence="8 13" id="KW-0472">Membrane</keyword>
<feature type="transmembrane region" description="Helical" evidence="13">
    <location>
        <begin position="433"/>
        <end position="454"/>
    </location>
</feature>
<dbReference type="GO" id="GO:0004984">
    <property type="term" value="F:olfactory receptor activity"/>
    <property type="evidence" value="ECO:0007669"/>
    <property type="project" value="InterPro"/>
</dbReference>
<reference evidence="15" key="1">
    <citation type="journal article" date="2014" name="Nat. Commun.">
        <title>The rainbow trout genome provides novel insights into evolution after whole-genome duplication in vertebrates.</title>
        <authorList>
            <person name="Berthelot C."/>
            <person name="Brunet F."/>
            <person name="Chalopin D."/>
            <person name="Juanchich A."/>
            <person name="Bernard M."/>
            <person name="Noel B."/>
            <person name="Bento P."/>
            <person name="Da Silva C."/>
            <person name="Labadie K."/>
            <person name="Alberti A."/>
            <person name="Aury J.M."/>
            <person name="Louis A."/>
            <person name="Dehais P."/>
            <person name="Bardou P."/>
            <person name="Montfort J."/>
            <person name="Klopp C."/>
            <person name="Cabau C."/>
            <person name="Gaspin C."/>
            <person name="Thorgaard G.H."/>
            <person name="Boussaha M."/>
            <person name="Quillet E."/>
            <person name="Guyomard R."/>
            <person name="Galiana D."/>
            <person name="Bobe J."/>
            <person name="Volff J.N."/>
            <person name="Genet C."/>
            <person name="Wincker P."/>
            <person name="Jaillon O."/>
            <person name="Roest Crollius H."/>
            <person name="Guiguen Y."/>
        </authorList>
    </citation>
    <scope>NUCLEOTIDE SEQUENCE [LARGE SCALE GENOMIC DNA]</scope>
</reference>
<keyword evidence="2" id="KW-1003">Cell membrane</keyword>
<name>A0A060WFZ0_ONCMY</name>
<dbReference type="FunFam" id="1.20.1070.10:FF:000001">
    <property type="entry name" value="Olfactory receptor"/>
    <property type="match status" value="2"/>
</dbReference>
<dbReference type="GO" id="GO:0005886">
    <property type="term" value="C:plasma membrane"/>
    <property type="evidence" value="ECO:0007669"/>
    <property type="project" value="UniProtKB-SubCell"/>
</dbReference>
<keyword evidence="4 13" id="KW-0812">Transmembrane</keyword>
<dbReference type="InterPro" id="IPR000276">
    <property type="entry name" value="GPCR_Rhodpsn"/>
</dbReference>
<feature type="transmembrane region" description="Helical" evidence="13">
    <location>
        <begin position="531"/>
        <end position="555"/>
    </location>
</feature>
<dbReference type="PANTHER" id="PTHR24242:SF359">
    <property type="entry name" value="ODORANT RECEPTOR-RELATED"/>
    <property type="match status" value="1"/>
</dbReference>
<dbReference type="Gene3D" id="1.20.1070.10">
    <property type="entry name" value="Rhodopsin 7-helix transmembrane proteins"/>
    <property type="match status" value="2"/>
</dbReference>
<dbReference type="InterPro" id="IPR017452">
    <property type="entry name" value="GPCR_Rhodpsn_7TM"/>
</dbReference>
<evidence type="ECO:0000256" key="5">
    <source>
        <dbReference type="ARBA" id="ARBA00022725"/>
    </source>
</evidence>
<evidence type="ECO:0000259" key="14">
    <source>
        <dbReference type="PROSITE" id="PS50262"/>
    </source>
</evidence>
<evidence type="ECO:0000313" key="16">
    <source>
        <dbReference type="Proteomes" id="UP000193380"/>
    </source>
</evidence>
<evidence type="ECO:0000256" key="1">
    <source>
        <dbReference type="ARBA" id="ARBA00004651"/>
    </source>
</evidence>
<dbReference type="SUPFAM" id="SSF81321">
    <property type="entry name" value="Family A G protein-coupled receptor-like"/>
    <property type="match status" value="2"/>
</dbReference>
<evidence type="ECO:0000256" key="12">
    <source>
        <dbReference type="ARBA" id="ARBA00023224"/>
    </source>
</evidence>
<evidence type="ECO:0000256" key="2">
    <source>
        <dbReference type="ARBA" id="ARBA00022475"/>
    </source>
</evidence>
<feature type="transmembrane region" description="Helical" evidence="13">
    <location>
        <begin position="575"/>
        <end position="594"/>
    </location>
</feature>
<dbReference type="PROSITE" id="PS50262">
    <property type="entry name" value="G_PROTEIN_RECEP_F1_2"/>
    <property type="match status" value="2"/>
</dbReference>
<accession>A0A060WFZ0</accession>
<proteinExistence type="predicted"/>
<comment type="subcellular location">
    <subcellularLocation>
        <location evidence="1">Cell membrane</location>
        <topology evidence="1">Multi-pass membrane protein</topology>
    </subcellularLocation>
</comment>
<dbReference type="PRINTS" id="PR00245">
    <property type="entry name" value="OLFACTORYR"/>
</dbReference>
<keyword evidence="11" id="KW-0325">Glycoprotein</keyword>
<evidence type="ECO:0000256" key="4">
    <source>
        <dbReference type="ARBA" id="ARBA00022692"/>
    </source>
</evidence>
<feature type="transmembrane region" description="Helical" evidence="13">
    <location>
        <begin position="132"/>
        <end position="154"/>
    </location>
</feature>
<keyword evidence="9" id="KW-1015">Disulfide bond</keyword>
<feature type="transmembrane region" description="Helical" evidence="13">
    <location>
        <begin position="25"/>
        <end position="49"/>
    </location>
</feature>
<keyword evidence="6 13" id="KW-1133">Transmembrane helix</keyword>
<feature type="transmembrane region" description="Helical" evidence="13">
    <location>
        <begin position="606"/>
        <end position="626"/>
    </location>
</feature>
<evidence type="ECO:0000313" key="15">
    <source>
        <dbReference type="EMBL" id="CDQ66067.1"/>
    </source>
</evidence>